<dbReference type="SUPFAM" id="SSF52172">
    <property type="entry name" value="CheY-like"/>
    <property type="match status" value="1"/>
</dbReference>
<feature type="domain" description="HTH LytTR-type" evidence="5">
    <location>
        <begin position="150"/>
        <end position="252"/>
    </location>
</feature>
<dbReference type="GO" id="GO:0000976">
    <property type="term" value="F:transcription cis-regulatory region binding"/>
    <property type="evidence" value="ECO:0007669"/>
    <property type="project" value="TreeGrafter"/>
</dbReference>
<keyword evidence="7" id="KW-1185">Reference proteome</keyword>
<proteinExistence type="predicted"/>
<evidence type="ECO:0000256" key="1">
    <source>
        <dbReference type="ARBA" id="ARBA00023125"/>
    </source>
</evidence>
<dbReference type="GO" id="GO:0005829">
    <property type="term" value="C:cytosol"/>
    <property type="evidence" value="ECO:0007669"/>
    <property type="project" value="TreeGrafter"/>
</dbReference>
<gene>
    <name evidence="6" type="ORF">GGG17_05250</name>
</gene>
<protein>
    <submittedName>
        <fullName evidence="6">Response regulator</fullName>
    </submittedName>
</protein>
<evidence type="ECO:0000259" key="4">
    <source>
        <dbReference type="PROSITE" id="PS50110"/>
    </source>
</evidence>
<evidence type="ECO:0000313" key="6">
    <source>
        <dbReference type="EMBL" id="MTB71383.1"/>
    </source>
</evidence>
<feature type="region of interest" description="Disordered" evidence="3">
    <location>
        <begin position="242"/>
        <end position="264"/>
    </location>
</feature>
<dbReference type="Pfam" id="PF04397">
    <property type="entry name" value="LytTR"/>
    <property type="match status" value="1"/>
</dbReference>
<organism evidence="6 7">
    <name type="scientific">Arsenicicoccus cauae</name>
    <dbReference type="NCBI Taxonomy" id="2663847"/>
    <lineage>
        <taxon>Bacteria</taxon>
        <taxon>Bacillati</taxon>
        <taxon>Actinomycetota</taxon>
        <taxon>Actinomycetes</taxon>
        <taxon>Micrococcales</taxon>
        <taxon>Intrasporangiaceae</taxon>
        <taxon>Arsenicicoccus</taxon>
    </lineage>
</organism>
<feature type="domain" description="Response regulatory" evidence="4">
    <location>
        <begin position="14"/>
        <end position="128"/>
    </location>
</feature>
<keyword evidence="2" id="KW-0597">Phosphoprotein</keyword>
<comment type="caution">
    <text evidence="6">The sequence shown here is derived from an EMBL/GenBank/DDBJ whole genome shotgun (WGS) entry which is preliminary data.</text>
</comment>
<evidence type="ECO:0000256" key="2">
    <source>
        <dbReference type="PROSITE-ProRule" id="PRU00169"/>
    </source>
</evidence>
<dbReference type="PROSITE" id="PS50110">
    <property type="entry name" value="RESPONSE_REGULATORY"/>
    <property type="match status" value="1"/>
</dbReference>
<dbReference type="SMART" id="SM00448">
    <property type="entry name" value="REC"/>
    <property type="match status" value="1"/>
</dbReference>
<evidence type="ECO:0000256" key="3">
    <source>
        <dbReference type="SAM" id="MobiDB-lite"/>
    </source>
</evidence>
<dbReference type="Gene3D" id="2.40.50.1020">
    <property type="entry name" value="LytTr DNA-binding domain"/>
    <property type="match status" value="1"/>
</dbReference>
<dbReference type="PANTHER" id="PTHR48111:SF69">
    <property type="entry name" value="RESPONSE REGULATOR RECEIVER"/>
    <property type="match status" value="1"/>
</dbReference>
<dbReference type="SMART" id="SM00850">
    <property type="entry name" value="LytTR"/>
    <property type="match status" value="1"/>
</dbReference>
<dbReference type="AlphaFoldDB" id="A0A6I3IFB9"/>
<dbReference type="PANTHER" id="PTHR48111">
    <property type="entry name" value="REGULATOR OF RPOS"/>
    <property type="match status" value="1"/>
</dbReference>
<sequence length="264" mass="28851">MAEQHADVTRPRLAALVVDDEPPARDELAYLLGEDPRLGRIHLAGSGAEALTILAQHAVDVVFCDISMPGQDGLEVARAAAAQPEPPSFVFVTAHDQHAVDAFEVDAIDYVLKPVREERLAEAVRRVVAARPAPAPPPAPTQPQDDDEVIPVELAGVTTFVKRSSVIYAQAQGDYTRLHTRDSNHLVRIPLSTLEERWASAGFARIHRSTLVSLGHVTQVRTDKGHCSVLLGPVELQVSRRHTRALRDRLGRPGEARRRESPTA</sequence>
<accession>A0A6I3IFB9</accession>
<dbReference type="Gene3D" id="3.40.50.2300">
    <property type="match status" value="1"/>
</dbReference>
<feature type="modified residue" description="4-aspartylphosphate" evidence="2">
    <location>
        <position position="65"/>
    </location>
</feature>
<dbReference type="RefSeq" id="WP_154592720.1">
    <property type="nucleotide sequence ID" value="NZ_WLVL01000019.1"/>
</dbReference>
<dbReference type="Pfam" id="PF00072">
    <property type="entry name" value="Response_reg"/>
    <property type="match status" value="1"/>
</dbReference>
<evidence type="ECO:0000313" key="7">
    <source>
        <dbReference type="Proteomes" id="UP000431092"/>
    </source>
</evidence>
<dbReference type="InterPro" id="IPR007492">
    <property type="entry name" value="LytTR_DNA-bd_dom"/>
</dbReference>
<dbReference type="EMBL" id="WLVL01000019">
    <property type="protein sequence ID" value="MTB71383.1"/>
    <property type="molecule type" value="Genomic_DNA"/>
</dbReference>
<reference evidence="6 7" key="1">
    <citation type="submission" date="2019-11" db="EMBL/GenBank/DDBJ databases">
        <title>Whole genome sequencing identifies a novel species of the genus Arsenicicoccus isolated from human blood.</title>
        <authorList>
            <person name="Jeong J.H."/>
            <person name="Kweon O.J."/>
            <person name="Kim H.R."/>
            <person name="Kim T.-H."/>
            <person name="Ha S.-M."/>
            <person name="Lee M.-K."/>
        </authorList>
    </citation>
    <scope>NUCLEOTIDE SEQUENCE [LARGE SCALE GENOMIC DNA]</scope>
    <source>
        <strain evidence="6 7">MKL-02</strain>
    </source>
</reference>
<evidence type="ECO:0000259" key="5">
    <source>
        <dbReference type="PROSITE" id="PS50930"/>
    </source>
</evidence>
<dbReference type="InterPro" id="IPR039420">
    <property type="entry name" value="WalR-like"/>
</dbReference>
<dbReference type="Proteomes" id="UP000431092">
    <property type="component" value="Unassembled WGS sequence"/>
</dbReference>
<dbReference type="GO" id="GO:0032993">
    <property type="term" value="C:protein-DNA complex"/>
    <property type="evidence" value="ECO:0007669"/>
    <property type="project" value="TreeGrafter"/>
</dbReference>
<dbReference type="GO" id="GO:0006355">
    <property type="term" value="P:regulation of DNA-templated transcription"/>
    <property type="evidence" value="ECO:0007669"/>
    <property type="project" value="TreeGrafter"/>
</dbReference>
<dbReference type="InterPro" id="IPR011006">
    <property type="entry name" value="CheY-like_superfamily"/>
</dbReference>
<name>A0A6I3IFB9_9MICO</name>
<keyword evidence="1" id="KW-0238">DNA-binding</keyword>
<dbReference type="GO" id="GO:0000156">
    <property type="term" value="F:phosphorelay response regulator activity"/>
    <property type="evidence" value="ECO:0007669"/>
    <property type="project" value="TreeGrafter"/>
</dbReference>
<feature type="compositionally biased region" description="Basic and acidic residues" evidence="3">
    <location>
        <begin position="245"/>
        <end position="264"/>
    </location>
</feature>
<dbReference type="PROSITE" id="PS50930">
    <property type="entry name" value="HTH_LYTTR"/>
    <property type="match status" value="1"/>
</dbReference>
<dbReference type="InterPro" id="IPR001789">
    <property type="entry name" value="Sig_transdc_resp-reg_receiver"/>
</dbReference>